<dbReference type="SUPFAM" id="SSF47413">
    <property type="entry name" value="lambda repressor-like DNA-binding domains"/>
    <property type="match status" value="1"/>
</dbReference>
<accession>S0F523</accession>
<keyword evidence="1" id="KW-0175">Coiled coil</keyword>
<comment type="caution">
    <text evidence="3">The sequence shown here is derived from an EMBL/GenBank/DDBJ whole genome shotgun (WGS) entry which is preliminary data.</text>
</comment>
<feature type="coiled-coil region" evidence="1">
    <location>
        <begin position="143"/>
        <end position="205"/>
    </location>
</feature>
<reference evidence="3 4" key="1">
    <citation type="submission" date="2008-12" db="EMBL/GenBank/DDBJ databases">
        <authorList>
            <person name="Fulton L."/>
            <person name="Clifton S."/>
            <person name="Fulton B."/>
            <person name="Xu J."/>
            <person name="Minx P."/>
            <person name="Pepin K.H."/>
            <person name="Johnson M."/>
            <person name="Bhonagiri V."/>
            <person name="Nash W.E."/>
            <person name="Mardis E.R."/>
            <person name="Wilson R.K."/>
        </authorList>
    </citation>
    <scope>NUCLEOTIDE SEQUENCE [LARGE SCALE GENOMIC DNA]</scope>
    <source>
        <strain evidence="3 4">DSM 18228</strain>
    </source>
</reference>
<dbReference type="STRING" id="547042.BACCOPRO_00036"/>
<dbReference type="Proteomes" id="UP000014073">
    <property type="component" value="Unassembled WGS sequence"/>
</dbReference>
<dbReference type="SMART" id="SM00530">
    <property type="entry name" value="HTH_XRE"/>
    <property type="match status" value="1"/>
</dbReference>
<evidence type="ECO:0000256" key="1">
    <source>
        <dbReference type="SAM" id="Coils"/>
    </source>
</evidence>
<evidence type="ECO:0000313" key="3">
    <source>
        <dbReference type="EMBL" id="EEF74577.1"/>
    </source>
</evidence>
<name>S0F523_9BACT</name>
<evidence type="ECO:0000313" key="4">
    <source>
        <dbReference type="Proteomes" id="UP000014073"/>
    </source>
</evidence>
<dbReference type="eggNOG" id="ENOG5033HH8">
    <property type="taxonomic scope" value="Bacteria"/>
</dbReference>
<dbReference type="PROSITE" id="PS50943">
    <property type="entry name" value="HTH_CROC1"/>
    <property type="match status" value="1"/>
</dbReference>
<protein>
    <recommendedName>
        <fullName evidence="2">HTH cro/C1-type domain-containing protein</fullName>
    </recommendedName>
</protein>
<dbReference type="EMBL" id="ACBW01000005">
    <property type="protein sequence ID" value="EEF74577.1"/>
    <property type="molecule type" value="Genomic_DNA"/>
</dbReference>
<dbReference type="InterPro" id="IPR001387">
    <property type="entry name" value="Cro/C1-type_HTH"/>
</dbReference>
<dbReference type="AlphaFoldDB" id="S0F523"/>
<dbReference type="InterPro" id="IPR010982">
    <property type="entry name" value="Lambda_DNA-bd_dom_sf"/>
</dbReference>
<keyword evidence="4" id="KW-1185">Reference proteome</keyword>
<feature type="domain" description="HTH cro/C1-type" evidence="2">
    <location>
        <begin position="54"/>
        <end position="107"/>
    </location>
</feature>
<dbReference type="Gene3D" id="1.10.260.40">
    <property type="entry name" value="lambda repressor-like DNA-binding domains"/>
    <property type="match status" value="1"/>
</dbReference>
<sequence>MFNFAVVFINIISCKETNKCFISNKMGDIILFNGYFLTFDMAFEIKHINVGSAIEDRRKQLDITKTELGRRINVPQQHVNRILERETMETNKLVQVSEALEFNFFELFCPNKDERVSAKNAAVAFNGNVTNTHVGDGVVDASLAVANIQIASLQNQLDTLKKSNATLHNNLEDKERIIAMKQEKIDMMQKVMDLMQEKIDALEAR</sequence>
<proteinExistence type="predicted"/>
<organism evidence="3 4">
    <name type="scientific">Phocaeicola coprophilus DSM 18228 = JCM 13818</name>
    <dbReference type="NCBI Taxonomy" id="547042"/>
    <lineage>
        <taxon>Bacteria</taxon>
        <taxon>Pseudomonadati</taxon>
        <taxon>Bacteroidota</taxon>
        <taxon>Bacteroidia</taxon>
        <taxon>Bacteroidales</taxon>
        <taxon>Bacteroidaceae</taxon>
        <taxon>Phocaeicola</taxon>
    </lineage>
</organism>
<dbReference type="HOGENOM" id="CLU_115727_0_0_10"/>
<evidence type="ECO:0000259" key="2">
    <source>
        <dbReference type="PROSITE" id="PS50943"/>
    </source>
</evidence>
<gene>
    <name evidence="3" type="ORF">BACCOPRO_00036</name>
</gene>
<dbReference type="GO" id="GO:0003677">
    <property type="term" value="F:DNA binding"/>
    <property type="evidence" value="ECO:0007669"/>
    <property type="project" value="InterPro"/>
</dbReference>